<protein>
    <submittedName>
        <fullName evidence="1">Uncharacterized protein</fullName>
    </submittedName>
</protein>
<dbReference type="Proteomes" id="UP000188268">
    <property type="component" value="Unassembled WGS sequence"/>
</dbReference>
<dbReference type="EMBL" id="AWWV01012654">
    <property type="protein sequence ID" value="OMO65274.1"/>
    <property type="molecule type" value="Genomic_DNA"/>
</dbReference>
<organism evidence="1 2">
    <name type="scientific">Corchorus capsularis</name>
    <name type="common">Jute</name>
    <dbReference type="NCBI Taxonomy" id="210143"/>
    <lineage>
        <taxon>Eukaryota</taxon>
        <taxon>Viridiplantae</taxon>
        <taxon>Streptophyta</taxon>
        <taxon>Embryophyta</taxon>
        <taxon>Tracheophyta</taxon>
        <taxon>Spermatophyta</taxon>
        <taxon>Magnoliopsida</taxon>
        <taxon>eudicotyledons</taxon>
        <taxon>Gunneridae</taxon>
        <taxon>Pentapetalae</taxon>
        <taxon>rosids</taxon>
        <taxon>malvids</taxon>
        <taxon>Malvales</taxon>
        <taxon>Malvaceae</taxon>
        <taxon>Grewioideae</taxon>
        <taxon>Apeibeae</taxon>
        <taxon>Corchorus</taxon>
    </lineage>
</organism>
<evidence type="ECO:0000313" key="1">
    <source>
        <dbReference type="EMBL" id="OMO65274.1"/>
    </source>
</evidence>
<feature type="non-terminal residue" evidence="1">
    <location>
        <position position="31"/>
    </location>
</feature>
<reference evidence="1 2" key="1">
    <citation type="submission" date="2013-09" db="EMBL/GenBank/DDBJ databases">
        <title>Corchorus capsularis genome sequencing.</title>
        <authorList>
            <person name="Alam M."/>
            <person name="Haque M.S."/>
            <person name="Islam M.S."/>
            <person name="Emdad E.M."/>
            <person name="Islam M.M."/>
            <person name="Ahmed B."/>
            <person name="Halim A."/>
            <person name="Hossen Q.M.M."/>
            <person name="Hossain M.Z."/>
            <person name="Ahmed R."/>
            <person name="Khan M.M."/>
            <person name="Islam R."/>
            <person name="Rashid M.M."/>
            <person name="Khan S.A."/>
            <person name="Rahman M.S."/>
            <person name="Alam M."/>
        </authorList>
    </citation>
    <scope>NUCLEOTIDE SEQUENCE [LARGE SCALE GENOMIC DNA]</scope>
    <source>
        <strain evidence="2">cv. CVL-1</strain>
        <tissue evidence="1">Whole seedling</tissue>
    </source>
</reference>
<sequence length="31" mass="3683">MAKLLLIRSHPILWPGVRTQRRSVRRPRADC</sequence>
<name>A0A1R3H4K9_COCAP</name>
<evidence type="ECO:0000313" key="2">
    <source>
        <dbReference type="Proteomes" id="UP000188268"/>
    </source>
</evidence>
<accession>A0A1R3H4K9</accession>
<proteinExistence type="predicted"/>
<keyword evidence="2" id="KW-1185">Reference proteome</keyword>
<dbReference type="Gramene" id="OMO65274">
    <property type="protein sequence ID" value="OMO65274"/>
    <property type="gene ID" value="CCACVL1_21571"/>
</dbReference>
<gene>
    <name evidence="1" type="ORF">CCACVL1_21571</name>
</gene>
<comment type="caution">
    <text evidence="1">The sequence shown here is derived from an EMBL/GenBank/DDBJ whole genome shotgun (WGS) entry which is preliminary data.</text>
</comment>
<dbReference type="AlphaFoldDB" id="A0A1R3H4K9"/>